<protein>
    <submittedName>
        <fullName evidence="1">Uncharacterized protein</fullName>
    </submittedName>
</protein>
<name>A0AAV4BAP8_9GAST</name>
<comment type="caution">
    <text evidence="1">The sequence shown here is derived from an EMBL/GenBank/DDBJ whole genome shotgun (WGS) entry which is preliminary data.</text>
</comment>
<organism evidence="1 2">
    <name type="scientific">Plakobranchus ocellatus</name>
    <dbReference type="NCBI Taxonomy" id="259542"/>
    <lineage>
        <taxon>Eukaryota</taxon>
        <taxon>Metazoa</taxon>
        <taxon>Spiralia</taxon>
        <taxon>Lophotrochozoa</taxon>
        <taxon>Mollusca</taxon>
        <taxon>Gastropoda</taxon>
        <taxon>Heterobranchia</taxon>
        <taxon>Euthyneura</taxon>
        <taxon>Panpulmonata</taxon>
        <taxon>Sacoglossa</taxon>
        <taxon>Placobranchoidea</taxon>
        <taxon>Plakobranchidae</taxon>
        <taxon>Plakobranchus</taxon>
    </lineage>
</organism>
<dbReference type="EMBL" id="BLXT01004654">
    <property type="protein sequence ID" value="GFO16242.1"/>
    <property type="molecule type" value="Genomic_DNA"/>
</dbReference>
<reference evidence="1 2" key="1">
    <citation type="journal article" date="2021" name="Elife">
        <title>Chloroplast acquisition without the gene transfer in kleptoplastic sea slugs, Plakobranchus ocellatus.</title>
        <authorList>
            <person name="Maeda T."/>
            <person name="Takahashi S."/>
            <person name="Yoshida T."/>
            <person name="Shimamura S."/>
            <person name="Takaki Y."/>
            <person name="Nagai Y."/>
            <person name="Toyoda A."/>
            <person name="Suzuki Y."/>
            <person name="Arimoto A."/>
            <person name="Ishii H."/>
            <person name="Satoh N."/>
            <person name="Nishiyama T."/>
            <person name="Hasebe M."/>
            <person name="Maruyama T."/>
            <person name="Minagawa J."/>
            <person name="Obokata J."/>
            <person name="Shigenobu S."/>
        </authorList>
    </citation>
    <scope>NUCLEOTIDE SEQUENCE [LARGE SCALE GENOMIC DNA]</scope>
</reference>
<dbReference type="Proteomes" id="UP000735302">
    <property type="component" value="Unassembled WGS sequence"/>
</dbReference>
<gene>
    <name evidence="1" type="ORF">PoB_004274700</name>
</gene>
<accession>A0AAV4BAP8</accession>
<evidence type="ECO:0000313" key="2">
    <source>
        <dbReference type="Proteomes" id="UP000735302"/>
    </source>
</evidence>
<proteinExistence type="predicted"/>
<sequence length="66" mass="7111">MASSSVNLELTMVVELTRKATENLNEVEQLSSDLEETAEEDGENIARLLAEAASHLGQALALTPQK</sequence>
<evidence type="ECO:0000313" key="1">
    <source>
        <dbReference type="EMBL" id="GFO16242.1"/>
    </source>
</evidence>
<dbReference type="AlphaFoldDB" id="A0AAV4BAP8"/>
<keyword evidence="2" id="KW-1185">Reference proteome</keyword>